<dbReference type="EMBL" id="JASNQZ010000015">
    <property type="protein sequence ID" value="KAL0947108.1"/>
    <property type="molecule type" value="Genomic_DNA"/>
</dbReference>
<gene>
    <name evidence="1" type="ORF">HGRIS_013245</name>
</gene>
<proteinExistence type="predicted"/>
<dbReference type="Gene3D" id="2.130.10.30">
    <property type="entry name" value="Regulator of chromosome condensation 1/beta-lactamase-inhibitor protein II"/>
    <property type="match status" value="2"/>
</dbReference>
<reference evidence="2" key="1">
    <citation type="submission" date="2024-06" db="EMBL/GenBank/DDBJ databases">
        <title>Multi-omics analyses provide insights into the biosynthesis of the anticancer antibiotic pleurotin in Hohenbuehelia grisea.</title>
        <authorList>
            <person name="Weaver J.A."/>
            <person name="Alberti F."/>
        </authorList>
    </citation>
    <scope>NUCLEOTIDE SEQUENCE [LARGE SCALE GENOMIC DNA]</scope>
    <source>
        <strain evidence="2">T-177</strain>
    </source>
</reference>
<dbReference type="SUPFAM" id="SSF50985">
    <property type="entry name" value="RCC1/BLIP-II"/>
    <property type="match status" value="1"/>
</dbReference>
<dbReference type="Proteomes" id="UP001556367">
    <property type="component" value="Unassembled WGS sequence"/>
</dbReference>
<comment type="caution">
    <text evidence="1">The sequence shown here is derived from an EMBL/GenBank/DDBJ whole genome shotgun (WGS) entry which is preliminary data.</text>
</comment>
<protein>
    <submittedName>
        <fullName evidence="1">Uncharacterized protein</fullName>
    </submittedName>
</protein>
<evidence type="ECO:0000313" key="2">
    <source>
        <dbReference type="Proteomes" id="UP001556367"/>
    </source>
</evidence>
<accession>A0ABR3IUZ9</accession>
<sequence>MTERAENTLTLAFLVSLTTYSRHNHCNDEMLRRSGLSLKQLSRARGLHTSTTPRSLGHAAGRAAPGIVLAGAAAAAVVWNSSSNPIHNDGPADLAGMNSGAQTALTKGKDVRSSEARDPDTLATFVWGSNSSHLLDPTPADEDPIRTPAVARWLDNVALRDLVLHKKHAACIDARGDVYQWGEGFSRTHHGKPTQTLRGKNIEQLQLTENRVYALSASGHVYALEASASKQELSAGAPTPASAPWWSTGWMWGEEESVDFVQITPNSDFGWGEKFVSISAGDEHLLALTSKGRVFAHPVSFKANSHGQLGLRKVDIPDHSLPGKLGTRQTIELIPKSVKDPYARASPFVRGQPDASAPPIDDLSGVRDDTIRFCDRLLEIPSLKGVDIAQIAAGGRSSFVRTTSGRVLGWGANDYGCVHFGGCKIYVTDRFTRQIGLGHEVVIDTVTVPTEIILWRRLPGRTRSKCLNVCAGGDLTCFAVERQDPDDESNTTVDLLMCGNGQWGGLGNNIYSNAQASPLRARNVSGLREFSEETQNMKPITPHSVAVSPTGHVLVSLNTSAGGSGRDLILWGRNHFSELGNGKKNSSPVPTALNTAEADGERFMLKSRTAKEIVDLRGKVWKRGVKVEQSAVAGYGTSVVFWKIG</sequence>
<organism evidence="1 2">
    <name type="scientific">Hohenbuehelia grisea</name>
    <dbReference type="NCBI Taxonomy" id="104357"/>
    <lineage>
        <taxon>Eukaryota</taxon>
        <taxon>Fungi</taxon>
        <taxon>Dikarya</taxon>
        <taxon>Basidiomycota</taxon>
        <taxon>Agaricomycotina</taxon>
        <taxon>Agaricomycetes</taxon>
        <taxon>Agaricomycetidae</taxon>
        <taxon>Agaricales</taxon>
        <taxon>Pleurotineae</taxon>
        <taxon>Pleurotaceae</taxon>
        <taxon>Hohenbuehelia</taxon>
    </lineage>
</organism>
<dbReference type="PANTHER" id="PTHR47563:SF1">
    <property type="entry name" value="PROTEIN FMP25, MITOCHONDRIAL"/>
    <property type="match status" value="1"/>
</dbReference>
<evidence type="ECO:0000313" key="1">
    <source>
        <dbReference type="EMBL" id="KAL0947108.1"/>
    </source>
</evidence>
<dbReference type="PANTHER" id="PTHR47563">
    <property type="entry name" value="PROTEIN FMP25, MITOCHONDRIAL"/>
    <property type="match status" value="1"/>
</dbReference>
<keyword evidence="2" id="KW-1185">Reference proteome</keyword>
<dbReference type="InterPro" id="IPR053245">
    <property type="entry name" value="MitoProcess-Associated"/>
</dbReference>
<dbReference type="PROSITE" id="PS00626">
    <property type="entry name" value="RCC1_2"/>
    <property type="match status" value="1"/>
</dbReference>
<dbReference type="Pfam" id="PF13540">
    <property type="entry name" value="RCC1_2"/>
    <property type="match status" value="1"/>
</dbReference>
<name>A0ABR3IUZ9_9AGAR</name>
<dbReference type="InterPro" id="IPR000408">
    <property type="entry name" value="Reg_chr_condens"/>
</dbReference>
<dbReference type="InterPro" id="IPR009091">
    <property type="entry name" value="RCC1/BLIP-II"/>
</dbReference>